<dbReference type="RefSeq" id="XP_040663326.1">
    <property type="nucleotide sequence ID" value="XM_040811348.1"/>
</dbReference>
<dbReference type="OrthoDB" id="10006285at2759"/>
<dbReference type="EMBL" id="KV878125">
    <property type="protein sequence ID" value="OJI97563.1"/>
    <property type="molecule type" value="Genomic_DNA"/>
</dbReference>
<gene>
    <name evidence="2" type="ORF">ASPVEDRAFT_36985</name>
</gene>
<keyword evidence="3" id="KW-1185">Reference proteome</keyword>
<feature type="chain" id="PRO_5012815314" description="3-carboxymuconate cyclase" evidence="1">
    <location>
        <begin position="17"/>
        <end position="403"/>
    </location>
</feature>
<dbReference type="Proteomes" id="UP000184073">
    <property type="component" value="Unassembled WGS sequence"/>
</dbReference>
<proteinExistence type="predicted"/>
<accession>A0A1L9P7Y9</accession>
<dbReference type="SUPFAM" id="SSF75011">
    <property type="entry name" value="3-carboxy-cis,cis-mucoante lactonizing enzyme"/>
    <property type="match status" value="1"/>
</dbReference>
<dbReference type="AlphaFoldDB" id="A0A1L9P7Y9"/>
<evidence type="ECO:0000256" key="1">
    <source>
        <dbReference type="SAM" id="SignalP"/>
    </source>
</evidence>
<sequence>MRSTFAFHFLCATVLADCTRAVAVEACSTNPHDKWPVGKAVYLQSNEDLNSVISIPIGHDGKLYGGFVTATGGAGGSSIDGTTHMPAAPDALSSQGAVIVVDKYLFAVNAGSNSLSMFSIDDHDPTCLHRIGEPSVLPGDFPVTVAASVKRRKVCVGYTGAKAGVSCAFFSPRGLGPAEEKLNFELQQTTPPVGPTNTIAQVFFAANDSRLITTVKGDPMTNKTGFVSVLPFNDSHSSGFHTRDTRTSPPGTAVLFGGVNDPGPHDLLVTDASFGATLLELDPTTDKISVQQKTIINDQQATCWAAYSEARGSFFITDVAINRLLELSADGSEIISRLDLNSDDPGLTDIQVSGRFVYALSSGNGTTPPAITVVDSFEGRQIQHFVLDKLGAGRRSQGLAILE</sequence>
<evidence type="ECO:0008006" key="4">
    <source>
        <dbReference type="Google" id="ProtNLM"/>
    </source>
</evidence>
<name>A0A1L9P7Y9_ASPVE</name>
<keyword evidence="1" id="KW-0732">Signal</keyword>
<feature type="signal peptide" evidence="1">
    <location>
        <begin position="1"/>
        <end position="16"/>
    </location>
</feature>
<dbReference type="STRING" id="1036611.A0A1L9P7Y9"/>
<dbReference type="VEuPathDB" id="FungiDB:ASPVEDRAFT_36985"/>
<protein>
    <recommendedName>
        <fullName evidence="4">3-carboxymuconate cyclase</fullName>
    </recommendedName>
</protein>
<dbReference type="InterPro" id="IPR015943">
    <property type="entry name" value="WD40/YVTN_repeat-like_dom_sf"/>
</dbReference>
<evidence type="ECO:0000313" key="3">
    <source>
        <dbReference type="Proteomes" id="UP000184073"/>
    </source>
</evidence>
<reference evidence="3" key="1">
    <citation type="journal article" date="2017" name="Genome Biol.">
        <title>Comparative genomics reveals high biological diversity and specific adaptations in the industrially and medically important fungal genus Aspergillus.</title>
        <authorList>
            <person name="de Vries R.P."/>
            <person name="Riley R."/>
            <person name="Wiebenga A."/>
            <person name="Aguilar-Osorio G."/>
            <person name="Amillis S."/>
            <person name="Uchima C.A."/>
            <person name="Anderluh G."/>
            <person name="Asadollahi M."/>
            <person name="Askin M."/>
            <person name="Barry K."/>
            <person name="Battaglia E."/>
            <person name="Bayram O."/>
            <person name="Benocci T."/>
            <person name="Braus-Stromeyer S.A."/>
            <person name="Caldana C."/>
            <person name="Canovas D."/>
            <person name="Cerqueira G.C."/>
            <person name="Chen F."/>
            <person name="Chen W."/>
            <person name="Choi C."/>
            <person name="Clum A."/>
            <person name="Dos Santos R.A."/>
            <person name="Damasio A.R."/>
            <person name="Diallinas G."/>
            <person name="Emri T."/>
            <person name="Fekete E."/>
            <person name="Flipphi M."/>
            <person name="Freyberg S."/>
            <person name="Gallo A."/>
            <person name="Gournas C."/>
            <person name="Habgood R."/>
            <person name="Hainaut M."/>
            <person name="Harispe M.L."/>
            <person name="Henrissat B."/>
            <person name="Hilden K.S."/>
            <person name="Hope R."/>
            <person name="Hossain A."/>
            <person name="Karabika E."/>
            <person name="Karaffa L."/>
            <person name="Karanyi Z."/>
            <person name="Krasevec N."/>
            <person name="Kuo A."/>
            <person name="Kusch H."/>
            <person name="LaButti K."/>
            <person name="Lagendijk E.L."/>
            <person name="Lapidus A."/>
            <person name="Levasseur A."/>
            <person name="Lindquist E."/>
            <person name="Lipzen A."/>
            <person name="Logrieco A.F."/>
            <person name="MacCabe A."/>
            <person name="Maekelae M.R."/>
            <person name="Malavazi I."/>
            <person name="Melin P."/>
            <person name="Meyer V."/>
            <person name="Mielnichuk N."/>
            <person name="Miskei M."/>
            <person name="Molnar A.P."/>
            <person name="Mule G."/>
            <person name="Ngan C.Y."/>
            <person name="Orejas M."/>
            <person name="Orosz E."/>
            <person name="Ouedraogo J.P."/>
            <person name="Overkamp K.M."/>
            <person name="Park H.-S."/>
            <person name="Perrone G."/>
            <person name="Piumi F."/>
            <person name="Punt P.J."/>
            <person name="Ram A.F."/>
            <person name="Ramon A."/>
            <person name="Rauscher S."/>
            <person name="Record E."/>
            <person name="Riano-Pachon D.M."/>
            <person name="Robert V."/>
            <person name="Roehrig J."/>
            <person name="Ruller R."/>
            <person name="Salamov A."/>
            <person name="Salih N.S."/>
            <person name="Samson R.A."/>
            <person name="Sandor E."/>
            <person name="Sanguinetti M."/>
            <person name="Schuetze T."/>
            <person name="Sepcic K."/>
            <person name="Shelest E."/>
            <person name="Sherlock G."/>
            <person name="Sophianopoulou V."/>
            <person name="Squina F.M."/>
            <person name="Sun H."/>
            <person name="Susca A."/>
            <person name="Todd R.B."/>
            <person name="Tsang A."/>
            <person name="Unkles S.E."/>
            <person name="van de Wiele N."/>
            <person name="van Rossen-Uffink D."/>
            <person name="Oliveira J.V."/>
            <person name="Vesth T.C."/>
            <person name="Visser J."/>
            <person name="Yu J.-H."/>
            <person name="Zhou M."/>
            <person name="Andersen M.R."/>
            <person name="Archer D.B."/>
            <person name="Baker S.E."/>
            <person name="Benoit I."/>
            <person name="Brakhage A.A."/>
            <person name="Braus G.H."/>
            <person name="Fischer R."/>
            <person name="Frisvad J.C."/>
            <person name="Goldman G.H."/>
            <person name="Houbraken J."/>
            <person name="Oakley B."/>
            <person name="Pocsi I."/>
            <person name="Scazzocchio C."/>
            <person name="Seiboth B."/>
            <person name="vanKuyk P.A."/>
            <person name="Wortman J."/>
            <person name="Dyer P.S."/>
            <person name="Grigoriev I.V."/>
        </authorList>
    </citation>
    <scope>NUCLEOTIDE SEQUENCE [LARGE SCALE GENOMIC DNA]</scope>
    <source>
        <strain evidence="3">CBS 583.65</strain>
    </source>
</reference>
<organism evidence="2 3">
    <name type="scientific">Aspergillus versicolor CBS 583.65</name>
    <dbReference type="NCBI Taxonomy" id="1036611"/>
    <lineage>
        <taxon>Eukaryota</taxon>
        <taxon>Fungi</taxon>
        <taxon>Dikarya</taxon>
        <taxon>Ascomycota</taxon>
        <taxon>Pezizomycotina</taxon>
        <taxon>Eurotiomycetes</taxon>
        <taxon>Eurotiomycetidae</taxon>
        <taxon>Eurotiales</taxon>
        <taxon>Aspergillaceae</taxon>
        <taxon>Aspergillus</taxon>
        <taxon>Aspergillus subgen. Nidulantes</taxon>
    </lineage>
</organism>
<dbReference type="Gene3D" id="2.130.10.10">
    <property type="entry name" value="YVTN repeat-like/Quinoprotein amine dehydrogenase"/>
    <property type="match status" value="1"/>
</dbReference>
<dbReference type="GeneID" id="63726859"/>
<evidence type="ECO:0000313" key="2">
    <source>
        <dbReference type="EMBL" id="OJI97563.1"/>
    </source>
</evidence>